<dbReference type="EMBL" id="QZAJ01000328">
    <property type="protein sequence ID" value="THW11603.1"/>
    <property type="molecule type" value="Genomic_DNA"/>
</dbReference>
<sequence length="115" mass="12683">MISVLHQIKHPSRLLSEPAADSQATISLCKAPKATESTAKDLGDPDESCKPKKAARKSRNKNNDKKSSDDLDGQEKEKSEKRKKKKKKKKPKKKAVRVRATTKMANGALGKSKES</sequence>
<feature type="compositionally biased region" description="Basic and acidic residues" evidence="1">
    <location>
        <begin position="38"/>
        <end position="50"/>
    </location>
</feature>
<organism evidence="2 3">
    <name type="scientific">Aureobasidium pullulans</name>
    <name type="common">Black yeast</name>
    <name type="synonym">Pullularia pullulans</name>
    <dbReference type="NCBI Taxonomy" id="5580"/>
    <lineage>
        <taxon>Eukaryota</taxon>
        <taxon>Fungi</taxon>
        <taxon>Dikarya</taxon>
        <taxon>Ascomycota</taxon>
        <taxon>Pezizomycotina</taxon>
        <taxon>Dothideomycetes</taxon>
        <taxon>Dothideomycetidae</taxon>
        <taxon>Dothideales</taxon>
        <taxon>Saccotheciaceae</taxon>
        <taxon>Aureobasidium</taxon>
    </lineage>
</organism>
<accession>A0A4S8VIB1</accession>
<proteinExistence type="predicted"/>
<feature type="compositionally biased region" description="Basic and acidic residues" evidence="1">
    <location>
        <begin position="61"/>
        <end position="80"/>
    </location>
</feature>
<dbReference type="AlphaFoldDB" id="A0A4S8VIB1"/>
<evidence type="ECO:0000256" key="1">
    <source>
        <dbReference type="SAM" id="MobiDB-lite"/>
    </source>
</evidence>
<gene>
    <name evidence="2" type="ORF">D6D24_07105</name>
</gene>
<feature type="compositionally biased region" description="Basic residues" evidence="1">
    <location>
        <begin position="81"/>
        <end position="97"/>
    </location>
</feature>
<comment type="caution">
    <text evidence="2">The sequence shown here is derived from an EMBL/GenBank/DDBJ whole genome shotgun (WGS) entry which is preliminary data.</text>
</comment>
<feature type="region of interest" description="Disordered" evidence="1">
    <location>
        <begin position="1"/>
        <end position="115"/>
    </location>
</feature>
<feature type="compositionally biased region" description="Basic residues" evidence="1">
    <location>
        <begin position="51"/>
        <end position="60"/>
    </location>
</feature>
<name>A0A4S8VIB1_AURPU</name>
<evidence type="ECO:0000313" key="3">
    <source>
        <dbReference type="Proteomes" id="UP000308014"/>
    </source>
</evidence>
<evidence type="ECO:0000313" key="2">
    <source>
        <dbReference type="EMBL" id="THW11603.1"/>
    </source>
</evidence>
<protein>
    <submittedName>
        <fullName evidence="2">Uncharacterized protein</fullName>
    </submittedName>
</protein>
<reference evidence="2 3" key="1">
    <citation type="submission" date="2018-10" db="EMBL/GenBank/DDBJ databases">
        <title>Fifty Aureobasidium pullulans genomes reveal a recombining polyextremotolerant generalist.</title>
        <authorList>
            <person name="Gostincar C."/>
            <person name="Turk M."/>
            <person name="Zajc J."/>
            <person name="Gunde-Cimerman N."/>
        </authorList>
    </citation>
    <scope>NUCLEOTIDE SEQUENCE [LARGE SCALE GENOMIC DNA]</scope>
    <source>
        <strain evidence="2 3">EXF-11318</strain>
    </source>
</reference>
<dbReference type="Proteomes" id="UP000308014">
    <property type="component" value="Unassembled WGS sequence"/>
</dbReference>